<dbReference type="Gene3D" id="3.10.110.10">
    <property type="entry name" value="Ubiquitin Conjugating Enzyme"/>
    <property type="match status" value="1"/>
</dbReference>
<keyword evidence="4 14" id="KW-0812">Transmembrane</keyword>
<evidence type="ECO:0000256" key="3">
    <source>
        <dbReference type="ARBA" id="ARBA00022679"/>
    </source>
</evidence>
<evidence type="ECO:0000256" key="12">
    <source>
        <dbReference type="ARBA" id="ARBA00073320"/>
    </source>
</evidence>
<dbReference type="InterPro" id="IPR050113">
    <property type="entry name" value="Ub_conjugating_enzyme"/>
</dbReference>
<dbReference type="InterPro" id="IPR000608">
    <property type="entry name" value="UBC"/>
</dbReference>
<dbReference type="SMART" id="SM00212">
    <property type="entry name" value="UBCc"/>
    <property type="match status" value="1"/>
</dbReference>
<dbReference type="InterPro" id="IPR016135">
    <property type="entry name" value="UBQ-conjugating_enzyme/RWD"/>
</dbReference>
<evidence type="ECO:0000256" key="5">
    <source>
        <dbReference type="ARBA" id="ARBA00022741"/>
    </source>
</evidence>
<keyword evidence="9 14" id="KW-1133">Transmembrane helix</keyword>
<evidence type="ECO:0000313" key="16">
    <source>
        <dbReference type="Ensembl" id="ENSMMUP00000074303.1"/>
    </source>
</evidence>
<dbReference type="GO" id="GO:0061631">
    <property type="term" value="F:ubiquitin conjugating enzyme activity"/>
    <property type="evidence" value="ECO:0007669"/>
    <property type="project" value="UniProtKB-EC"/>
</dbReference>
<evidence type="ECO:0000256" key="4">
    <source>
        <dbReference type="ARBA" id="ARBA00022692"/>
    </source>
</evidence>
<evidence type="ECO:0000313" key="18">
    <source>
        <dbReference type="VGNC" id="VGNC:79189"/>
    </source>
</evidence>
<evidence type="ECO:0000256" key="7">
    <source>
        <dbReference type="ARBA" id="ARBA00022824"/>
    </source>
</evidence>
<dbReference type="PANTHER" id="PTHR24067">
    <property type="entry name" value="UBIQUITIN-CONJUGATING ENZYME E2"/>
    <property type="match status" value="1"/>
</dbReference>
<evidence type="ECO:0000256" key="11">
    <source>
        <dbReference type="ARBA" id="ARBA00054775"/>
    </source>
</evidence>
<keyword evidence="17" id="KW-1185">Reference proteome</keyword>
<dbReference type="Ensembl" id="ENSMMUT00000088098.1">
    <property type="protein sequence ID" value="ENSMMUP00000074303.1"/>
    <property type="gene ID" value="ENSMMUG00000010030.4"/>
</dbReference>
<dbReference type="PROSITE" id="PS50127">
    <property type="entry name" value="UBC_2"/>
    <property type="match status" value="1"/>
</dbReference>
<dbReference type="EC" id="2.3.2.23" evidence="2"/>
<dbReference type="VEuPathDB" id="HostDB:ENSMMUG00000010030"/>
<reference evidence="17" key="1">
    <citation type="journal article" date="2007" name="Science">
        <title>Evolutionary and biomedical insights from the rhesus macaque genome.</title>
        <authorList>
            <person name="Gibbs R.A."/>
            <person name="Rogers J."/>
            <person name="Katze M.G."/>
            <person name="Bumgarner R."/>
            <person name="Weinstock G.M."/>
            <person name="Mardis E.R."/>
            <person name="Remington K.A."/>
            <person name="Strausberg R.L."/>
            <person name="Venter J.C."/>
            <person name="Wilson R.K."/>
            <person name="Batzer M.A."/>
            <person name="Bustamante C.D."/>
            <person name="Eichler E.E."/>
            <person name="Hahn M.W."/>
            <person name="Hardison R.C."/>
            <person name="Makova K.D."/>
            <person name="Miller W."/>
            <person name="Milosavljevic A."/>
            <person name="Palermo R.E."/>
            <person name="Siepel A."/>
            <person name="Sikela J.M."/>
            <person name="Attaway T."/>
            <person name="Bell S."/>
            <person name="Bernard K.E."/>
            <person name="Buhay C.J."/>
            <person name="Chandrabose M.N."/>
            <person name="Dao M."/>
            <person name="Davis C."/>
            <person name="Delehaunty K.D."/>
            <person name="Ding Y."/>
            <person name="Dinh H.H."/>
            <person name="Dugan-Rocha S."/>
            <person name="Fulton L.A."/>
            <person name="Gabisi R.A."/>
            <person name="Garner T.T."/>
            <person name="Godfrey J."/>
            <person name="Hawes A.C."/>
            <person name="Hernandez J."/>
            <person name="Hines S."/>
            <person name="Holder M."/>
            <person name="Hume J."/>
            <person name="Jhangiani S.N."/>
            <person name="Joshi V."/>
            <person name="Khan Z.M."/>
            <person name="Kirkness E.F."/>
            <person name="Cree A."/>
            <person name="Fowler R.G."/>
            <person name="Lee S."/>
            <person name="Lewis L.R."/>
            <person name="Li Z."/>
            <person name="Liu Y.-S."/>
            <person name="Moore S.M."/>
            <person name="Muzny D."/>
            <person name="Nazareth L.V."/>
            <person name="Ngo D.N."/>
            <person name="Okwuonu G.O."/>
            <person name="Pai G."/>
            <person name="Parker D."/>
            <person name="Paul H.A."/>
            <person name="Pfannkoch C."/>
            <person name="Pohl C.S."/>
            <person name="Rogers Y.-H.C."/>
            <person name="Ruiz S.J."/>
            <person name="Sabo A."/>
            <person name="Santibanez J."/>
            <person name="Schneider B.W."/>
            <person name="Smith S.M."/>
            <person name="Sodergren E."/>
            <person name="Svatek A.F."/>
            <person name="Utterback T.R."/>
            <person name="Vattathil S."/>
            <person name="Warren W."/>
            <person name="White C.S."/>
            <person name="Chinwalla A.T."/>
            <person name="Feng Y."/>
            <person name="Halpern A.L."/>
            <person name="Hillier L.W."/>
            <person name="Huang X."/>
            <person name="Minx P."/>
            <person name="Nelson J.O."/>
            <person name="Pepin K.H."/>
            <person name="Qin X."/>
            <person name="Sutton G.G."/>
            <person name="Venter E."/>
            <person name="Walenz B.P."/>
            <person name="Wallis J.W."/>
            <person name="Worley K.C."/>
            <person name="Yang S.-P."/>
            <person name="Jones S.M."/>
            <person name="Marra M.A."/>
            <person name="Rocchi M."/>
            <person name="Schein J.E."/>
            <person name="Baertsch R."/>
            <person name="Clarke L."/>
            <person name="Csuros M."/>
            <person name="Glasscock J."/>
            <person name="Harris R.A."/>
            <person name="Havlak P."/>
            <person name="Jackson A.R."/>
            <person name="Jiang H."/>
            <person name="Liu Y."/>
            <person name="Messina D.N."/>
            <person name="Shen Y."/>
            <person name="Song H.X.-Z."/>
            <person name="Wylie T."/>
            <person name="Zhang L."/>
            <person name="Birney E."/>
            <person name="Han K."/>
            <person name="Konkel M.K."/>
            <person name="Lee J."/>
            <person name="Smit A.F.A."/>
            <person name="Ullmer B."/>
            <person name="Wang H."/>
            <person name="Xing J."/>
            <person name="Burhans R."/>
            <person name="Cheng Z."/>
            <person name="Karro J.E."/>
            <person name="Ma J."/>
            <person name="Raney B."/>
            <person name="She X."/>
            <person name="Cox M.J."/>
            <person name="Demuth J.P."/>
            <person name="Dumas L.J."/>
            <person name="Han S.-G."/>
            <person name="Hopkins J."/>
            <person name="Karimpour-Fard A."/>
            <person name="Kim Y.H."/>
            <person name="Pollack J.R."/>
            <person name="Vinar T."/>
            <person name="Addo-Quaye C."/>
            <person name="Degenhardt J."/>
            <person name="Denby A."/>
            <person name="Hubisz M.J."/>
            <person name="Indap A."/>
            <person name="Kosiol C."/>
            <person name="Lahn B.T."/>
            <person name="Lawson H.A."/>
            <person name="Marklein A."/>
            <person name="Nielsen R."/>
            <person name="Vallender E.J."/>
            <person name="Clark A.G."/>
            <person name="Ferguson B."/>
            <person name="Hernandez R.D."/>
            <person name="Hirani K."/>
            <person name="Kehrer-Sawatzki H."/>
            <person name="Kolb J."/>
            <person name="Patil S."/>
            <person name="Pu L.-L."/>
            <person name="Ren Y."/>
            <person name="Smith D.G."/>
            <person name="Wheeler D.A."/>
            <person name="Schenck I."/>
            <person name="Ball E.V."/>
            <person name="Chen R."/>
            <person name="Cooper D.N."/>
            <person name="Giardine B."/>
            <person name="Hsu F."/>
            <person name="Kent W.J."/>
            <person name="Lesk A."/>
            <person name="Nelson D.L."/>
            <person name="O'brien W.E."/>
            <person name="Pruefer K."/>
            <person name="Stenson P.D."/>
            <person name="Wallace J.C."/>
            <person name="Ke H."/>
            <person name="Liu X.-M."/>
            <person name="Wang P."/>
            <person name="Xiang A.P."/>
            <person name="Yang F."/>
            <person name="Barber G.P."/>
            <person name="Haussler D."/>
            <person name="Karolchik D."/>
            <person name="Kern A.D."/>
            <person name="Kuhn R.M."/>
            <person name="Smith K.E."/>
            <person name="Zwieg A.S."/>
        </authorList>
    </citation>
    <scope>NUCLEOTIDE SEQUENCE [LARGE SCALE GENOMIC DNA]</scope>
    <source>
        <strain evidence="17">17573</strain>
    </source>
</reference>
<organism evidence="16 17">
    <name type="scientific">Macaca mulatta</name>
    <name type="common">Rhesus macaque</name>
    <dbReference type="NCBI Taxonomy" id="9544"/>
    <lineage>
        <taxon>Eukaryota</taxon>
        <taxon>Metazoa</taxon>
        <taxon>Chordata</taxon>
        <taxon>Craniata</taxon>
        <taxon>Vertebrata</taxon>
        <taxon>Euteleostomi</taxon>
        <taxon>Mammalia</taxon>
        <taxon>Eutheria</taxon>
        <taxon>Euarchontoglires</taxon>
        <taxon>Primates</taxon>
        <taxon>Haplorrhini</taxon>
        <taxon>Catarrhini</taxon>
        <taxon>Cercopithecidae</taxon>
        <taxon>Cercopithecinae</taxon>
        <taxon>Macaca</taxon>
    </lineage>
</organism>
<comment type="subcellular location">
    <subcellularLocation>
        <location evidence="1">Endoplasmic reticulum membrane</location>
    </subcellularLocation>
</comment>
<keyword evidence="3" id="KW-0808">Transferase</keyword>
<reference evidence="16" key="2">
    <citation type="submission" date="2018-06" db="EMBL/GenBank/DDBJ databases">
        <authorList>
            <person name="Dutcher S."/>
            <person name="Fulton R."/>
            <person name="Lindsay T."/>
        </authorList>
    </citation>
    <scope>NUCLEOTIDE SEQUENCE [LARGE SCALE GENOMIC DNA]</scope>
    <source>
        <strain evidence="16">17573</strain>
    </source>
</reference>
<evidence type="ECO:0000256" key="1">
    <source>
        <dbReference type="ARBA" id="ARBA00004586"/>
    </source>
</evidence>
<dbReference type="GO" id="GO:0005789">
    <property type="term" value="C:endoplasmic reticulum membrane"/>
    <property type="evidence" value="ECO:0007669"/>
    <property type="project" value="UniProtKB-SubCell"/>
</dbReference>
<dbReference type="GO" id="GO:0036503">
    <property type="term" value="P:ERAD pathway"/>
    <property type="evidence" value="ECO:0007669"/>
    <property type="project" value="Ensembl"/>
</dbReference>
<dbReference type="GO" id="GO:0031625">
    <property type="term" value="F:ubiquitin protein ligase binding"/>
    <property type="evidence" value="ECO:0007669"/>
    <property type="project" value="Ensembl"/>
</dbReference>
<keyword evidence="5" id="KW-0547">Nucleotide-binding</keyword>
<accession>A0A5F8ABK1</accession>
<evidence type="ECO:0000259" key="15">
    <source>
        <dbReference type="PROSITE" id="PS50127"/>
    </source>
</evidence>
<dbReference type="GO" id="GO:0006511">
    <property type="term" value="P:ubiquitin-dependent protein catabolic process"/>
    <property type="evidence" value="ECO:0007669"/>
    <property type="project" value="Ensembl"/>
</dbReference>
<keyword evidence="7" id="KW-0256">Endoplasmic reticulum</keyword>
<dbReference type="GeneTree" id="ENSGT00940000156173"/>
<dbReference type="Bgee" id="ENSMMUG00000010030">
    <property type="expression patterns" value="Expressed in spermatid and 21 other cell types or tissues"/>
</dbReference>
<feature type="domain" description="UBC core" evidence="15">
    <location>
        <begin position="12"/>
        <end position="164"/>
    </location>
</feature>
<evidence type="ECO:0000256" key="2">
    <source>
        <dbReference type="ARBA" id="ARBA00012486"/>
    </source>
</evidence>
<dbReference type="ExpressionAtlas" id="A0A5F8ABK1">
    <property type="expression patterns" value="baseline and differential"/>
</dbReference>
<sequence>MSSTSNKRAPTTATQRLKQDYLRIKKDPVPYICAEPLPSNILEWHYVVRGPEMTPYEGGYYHGKLIFPREFPFKPPSIYMITPNGRFKCNTRLCLSITDFHPDTWNPAWSVSTILTGLLSFMVEKGPTLGSIETSDFTVSFRAPLPCGPSALCLGLCSVPELQLPFFSAGGAGWSSHLVPGTPCPRHRGGDCSALWPHVPRCLWVLLFFTSSLIHTRQWLLLGILGWAEAVPVAQTAGAFSAGSTVLLLAGVYFSIFNRNRV</sequence>
<dbReference type="Pfam" id="PF00179">
    <property type="entry name" value="UQ_con"/>
    <property type="match status" value="1"/>
</dbReference>
<dbReference type="SUPFAM" id="SSF54495">
    <property type="entry name" value="UBC-like"/>
    <property type="match status" value="1"/>
</dbReference>
<dbReference type="GO" id="GO:0085020">
    <property type="term" value="P:protein K6-linked ubiquitination"/>
    <property type="evidence" value="ECO:0007669"/>
    <property type="project" value="Ensembl"/>
</dbReference>
<evidence type="ECO:0000256" key="8">
    <source>
        <dbReference type="ARBA" id="ARBA00022840"/>
    </source>
</evidence>
<feature type="transmembrane region" description="Helical" evidence="14">
    <location>
        <begin position="203"/>
        <end position="227"/>
    </location>
</feature>
<evidence type="ECO:0000256" key="10">
    <source>
        <dbReference type="ARBA" id="ARBA00023136"/>
    </source>
</evidence>
<keyword evidence="10 14" id="KW-0472">Membrane</keyword>
<dbReference type="FunFam" id="3.10.110.10:FF:000023">
    <property type="entry name" value="Ubiquitin-conjugating enzyme E2 J2"/>
    <property type="match status" value="1"/>
</dbReference>
<comment type="function">
    <text evidence="11">Catalyzes the covalent attachment of ubiquitin to other proteins. Seems to function in the selective degradation of misfolded membrane proteins from the endoplasmic reticulum (ERAD). In cooperation with the GATOR2 complex, catalyzes 'Lys-6'-linked ubiquitination of NPRL2.</text>
</comment>
<evidence type="ECO:0000256" key="14">
    <source>
        <dbReference type="SAM" id="Phobius"/>
    </source>
</evidence>
<reference evidence="16" key="4">
    <citation type="submission" date="2025-05" db="UniProtKB">
        <authorList>
            <consortium name="Ensembl"/>
        </authorList>
    </citation>
    <scope>IDENTIFICATION</scope>
    <source>
        <strain evidence="16">17573</strain>
    </source>
</reference>
<dbReference type="Proteomes" id="UP000006718">
    <property type="component" value="Chromosome 1"/>
</dbReference>
<name>A0A5F8ABK1_MACMU</name>
<dbReference type="CDD" id="cd23799">
    <property type="entry name" value="UBCc_UBE2J"/>
    <property type="match status" value="1"/>
</dbReference>
<protein>
    <recommendedName>
        <fullName evidence="12">Ubiquitin-conjugating enzyme E2 J2</fullName>
        <ecNumber evidence="2">2.3.2.23</ecNumber>
    </recommendedName>
    <alternativeName>
        <fullName evidence="13">Non-canonical ubiquitin-conjugating enzyme 2</fullName>
    </alternativeName>
</protein>
<dbReference type="VGNC" id="VGNC:79189">
    <property type="gene designation" value="UBE2J2"/>
</dbReference>
<evidence type="ECO:0000313" key="17">
    <source>
        <dbReference type="Proteomes" id="UP000006718"/>
    </source>
</evidence>
<evidence type="ECO:0000256" key="9">
    <source>
        <dbReference type="ARBA" id="ARBA00022989"/>
    </source>
</evidence>
<dbReference type="GO" id="GO:0005524">
    <property type="term" value="F:ATP binding"/>
    <property type="evidence" value="ECO:0007669"/>
    <property type="project" value="UniProtKB-KW"/>
</dbReference>
<evidence type="ECO:0000256" key="13">
    <source>
        <dbReference type="ARBA" id="ARBA00080715"/>
    </source>
</evidence>
<gene>
    <name evidence="16 18" type="primary">UBE2J2</name>
</gene>
<dbReference type="AlphaFoldDB" id="A0A5F8ABK1"/>
<proteinExistence type="predicted"/>
<dbReference type="GO" id="GO:0000151">
    <property type="term" value="C:ubiquitin ligase complex"/>
    <property type="evidence" value="ECO:0007669"/>
    <property type="project" value="Ensembl"/>
</dbReference>
<dbReference type="Ensembl" id="ENSMMUT00000107871.1">
    <property type="protein sequence ID" value="ENSMMUP00000061927.1"/>
    <property type="gene ID" value="ENSMMUG00000010030.4"/>
</dbReference>
<dbReference type="SMR" id="A0A5F8ABK1"/>
<keyword evidence="8" id="KW-0067">ATP-binding</keyword>
<evidence type="ECO:0000256" key="6">
    <source>
        <dbReference type="ARBA" id="ARBA00022786"/>
    </source>
</evidence>
<reference evidence="16" key="3">
    <citation type="submission" date="2019-01" db="EMBL/GenBank/DDBJ databases">
        <authorList>
            <person name="Graves T."/>
            <person name="Eichler E.E."/>
            <person name="Wilson R.K."/>
        </authorList>
    </citation>
    <scope>NUCLEOTIDE SEQUENCE [LARGE SCALE GENOMIC DNA]</scope>
    <source>
        <strain evidence="16">17573</strain>
    </source>
</reference>
<keyword evidence="6" id="KW-0833">Ubl conjugation pathway</keyword>
<feature type="transmembrane region" description="Helical" evidence="14">
    <location>
        <begin position="233"/>
        <end position="256"/>
    </location>
</feature>
<dbReference type="STRING" id="9544.ENSMMUP00000074303"/>